<evidence type="ECO:0000313" key="2">
    <source>
        <dbReference type="Proteomes" id="UP000607281"/>
    </source>
</evidence>
<sequence>MSYLDVDNQFELEDEVDFLLDGEDADILDFSIEVESLSDDRNSVAEDKLVEFLDQRYLEDSEFRLSGEQRLKLEKRH</sequence>
<organism evidence="1 2">
    <name type="scientific">Anabaena subtropica FACHB-260</name>
    <dbReference type="NCBI Taxonomy" id="2692884"/>
    <lineage>
        <taxon>Bacteria</taxon>
        <taxon>Bacillati</taxon>
        <taxon>Cyanobacteriota</taxon>
        <taxon>Cyanophyceae</taxon>
        <taxon>Nostocales</taxon>
        <taxon>Nostocaceae</taxon>
        <taxon>Anabaena</taxon>
    </lineage>
</organism>
<accession>A0ABR8CS92</accession>
<protein>
    <submittedName>
        <fullName evidence="1">Uncharacterized protein</fullName>
    </submittedName>
</protein>
<evidence type="ECO:0000313" key="1">
    <source>
        <dbReference type="EMBL" id="MBD2346066.1"/>
    </source>
</evidence>
<comment type="caution">
    <text evidence="1">The sequence shown here is derived from an EMBL/GenBank/DDBJ whole genome shotgun (WGS) entry which is preliminary data.</text>
</comment>
<dbReference type="EMBL" id="JACJRF010000035">
    <property type="protein sequence ID" value="MBD2346066.1"/>
    <property type="molecule type" value="Genomic_DNA"/>
</dbReference>
<dbReference type="RefSeq" id="WP_190408488.1">
    <property type="nucleotide sequence ID" value="NZ_JACJRF010000035.1"/>
</dbReference>
<name>A0ABR8CS92_9NOST</name>
<keyword evidence="2" id="KW-1185">Reference proteome</keyword>
<dbReference type="Proteomes" id="UP000607281">
    <property type="component" value="Unassembled WGS sequence"/>
</dbReference>
<gene>
    <name evidence="1" type="ORF">H6G18_18215</name>
</gene>
<reference evidence="1 2" key="1">
    <citation type="journal article" date="2020" name="ISME J.">
        <title>Comparative genomics reveals insights into cyanobacterial evolution and habitat adaptation.</title>
        <authorList>
            <person name="Chen M.Y."/>
            <person name="Teng W.K."/>
            <person name="Zhao L."/>
            <person name="Hu C.X."/>
            <person name="Zhou Y.K."/>
            <person name="Han B.P."/>
            <person name="Song L.R."/>
            <person name="Shu W.S."/>
        </authorList>
    </citation>
    <scope>NUCLEOTIDE SEQUENCE [LARGE SCALE GENOMIC DNA]</scope>
    <source>
        <strain evidence="1 2">FACHB-260</strain>
    </source>
</reference>
<proteinExistence type="predicted"/>